<dbReference type="Gene3D" id="1.10.1740.10">
    <property type="match status" value="1"/>
</dbReference>
<comment type="similarity">
    <text evidence="1">Belongs to the sigma-70 factor family. ECF subfamily.</text>
</comment>
<dbReference type="Proteomes" id="UP001449657">
    <property type="component" value="Chromosome"/>
</dbReference>
<keyword evidence="8" id="KW-1185">Reference proteome</keyword>
<dbReference type="CDD" id="cd06171">
    <property type="entry name" value="Sigma70_r4"/>
    <property type="match status" value="1"/>
</dbReference>
<dbReference type="InterPro" id="IPR039425">
    <property type="entry name" value="RNA_pol_sigma-70-like"/>
</dbReference>
<dbReference type="RefSeq" id="WP_341843714.1">
    <property type="nucleotide sequence ID" value="NZ_CP149792.1"/>
</dbReference>
<evidence type="ECO:0000313" key="8">
    <source>
        <dbReference type="Proteomes" id="UP001449657"/>
    </source>
</evidence>
<protein>
    <submittedName>
        <fullName evidence="7">Sigma-70 family RNA polymerase sigma factor</fullName>
    </submittedName>
</protein>
<evidence type="ECO:0000259" key="6">
    <source>
        <dbReference type="Pfam" id="PF08281"/>
    </source>
</evidence>
<dbReference type="PANTHER" id="PTHR43133:SF46">
    <property type="entry name" value="RNA POLYMERASE SIGMA-70 FACTOR ECF SUBFAMILY"/>
    <property type="match status" value="1"/>
</dbReference>
<keyword evidence="4" id="KW-0804">Transcription</keyword>
<reference evidence="7 8" key="1">
    <citation type="submission" date="2024-03" db="EMBL/GenBank/DDBJ databases">
        <title>Chitinophaga caseinilytica sp. nov., a casein hydrolysing bacterium isolated from forest soil.</title>
        <authorList>
            <person name="Lee D.S."/>
            <person name="Han D.M."/>
            <person name="Baek J.H."/>
            <person name="Choi D.G."/>
            <person name="Jeon J.H."/>
            <person name="Jeon C.O."/>
        </authorList>
    </citation>
    <scope>NUCLEOTIDE SEQUENCE [LARGE SCALE GENOMIC DNA]</scope>
    <source>
        <strain evidence="7 8">KACC 19118</strain>
    </source>
</reference>
<dbReference type="Pfam" id="PF08281">
    <property type="entry name" value="Sigma70_r4_2"/>
    <property type="match status" value="1"/>
</dbReference>
<accession>A0ABZ2ZBF7</accession>
<sequence>MPVSQNYDENALLQLIADGDERAFGVLFSHYYPRLFPLVHRFSLTDTDVQEALQETFIQVWLHRDRLPEIANLQGWLLRIASRRCRELLRKHLLQERTIANAALVAEEEVADTPSHHMQGGELRRLVQETLDGMPEQRRKIYIMSRELGLKPAEIAQQLSLSVSTVKNTLVAALKQMRSRLEESGYIVCSVSVCCKIFLFTIVRSSSAMHFI</sequence>
<feature type="domain" description="RNA polymerase sigma-70 region 2" evidence="5">
    <location>
        <begin position="27"/>
        <end position="92"/>
    </location>
</feature>
<dbReference type="InterPro" id="IPR013249">
    <property type="entry name" value="RNA_pol_sigma70_r4_t2"/>
</dbReference>
<evidence type="ECO:0000313" key="7">
    <source>
        <dbReference type="EMBL" id="WZN49139.1"/>
    </source>
</evidence>
<evidence type="ECO:0000256" key="3">
    <source>
        <dbReference type="ARBA" id="ARBA00023082"/>
    </source>
</evidence>
<evidence type="ECO:0000256" key="2">
    <source>
        <dbReference type="ARBA" id="ARBA00023015"/>
    </source>
</evidence>
<feature type="domain" description="RNA polymerase sigma factor 70 region 4 type 2" evidence="6">
    <location>
        <begin position="125"/>
        <end position="177"/>
    </location>
</feature>
<gene>
    <name evidence="7" type="ORF">WJU22_13270</name>
</gene>
<dbReference type="SUPFAM" id="SSF88946">
    <property type="entry name" value="Sigma2 domain of RNA polymerase sigma factors"/>
    <property type="match status" value="1"/>
</dbReference>
<evidence type="ECO:0000256" key="4">
    <source>
        <dbReference type="ARBA" id="ARBA00023163"/>
    </source>
</evidence>
<dbReference type="EMBL" id="CP150096">
    <property type="protein sequence ID" value="WZN49139.1"/>
    <property type="molecule type" value="Genomic_DNA"/>
</dbReference>
<dbReference type="Gene3D" id="1.10.10.10">
    <property type="entry name" value="Winged helix-like DNA-binding domain superfamily/Winged helix DNA-binding domain"/>
    <property type="match status" value="1"/>
</dbReference>
<dbReference type="PANTHER" id="PTHR43133">
    <property type="entry name" value="RNA POLYMERASE ECF-TYPE SIGMA FACTO"/>
    <property type="match status" value="1"/>
</dbReference>
<dbReference type="InterPro" id="IPR013324">
    <property type="entry name" value="RNA_pol_sigma_r3/r4-like"/>
</dbReference>
<name>A0ABZ2ZBF7_9BACT</name>
<proteinExistence type="inferred from homology"/>
<dbReference type="NCBIfam" id="TIGR02937">
    <property type="entry name" value="sigma70-ECF"/>
    <property type="match status" value="1"/>
</dbReference>
<dbReference type="SUPFAM" id="SSF88659">
    <property type="entry name" value="Sigma3 and sigma4 domains of RNA polymerase sigma factors"/>
    <property type="match status" value="1"/>
</dbReference>
<dbReference type="InterPro" id="IPR007627">
    <property type="entry name" value="RNA_pol_sigma70_r2"/>
</dbReference>
<dbReference type="InterPro" id="IPR036388">
    <property type="entry name" value="WH-like_DNA-bd_sf"/>
</dbReference>
<dbReference type="InterPro" id="IPR013325">
    <property type="entry name" value="RNA_pol_sigma_r2"/>
</dbReference>
<keyword evidence="3" id="KW-0731">Sigma factor</keyword>
<keyword evidence="2" id="KW-0805">Transcription regulation</keyword>
<evidence type="ECO:0000256" key="1">
    <source>
        <dbReference type="ARBA" id="ARBA00010641"/>
    </source>
</evidence>
<dbReference type="Pfam" id="PF04542">
    <property type="entry name" value="Sigma70_r2"/>
    <property type="match status" value="1"/>
</dbReference>
<organism evidence="7 8">
    <name type="scientific">Chitinophaga caseinilytica</name>
    <dbReference type="NCBI Taxonomy" id="2267521"/>
    <lineage>
        <taxon>Bacteria</taxon>
        <taxon>Pseudomonadati</taxon>
        <taxon>Bacteroidota</taxon>
        <taxon>Chitinophagia</taxon>
        <taxon>Chitinophagales</taxon>
        <taxon>Chitinophagaceae</taxon>
        <taxon>Chitinophaga</taxon>
    </lineage>
</organism>
<evidence type="ECO:0000259" key="5">
    <source>
        <dbReference type="Pfam" id="PF04542"/>
    </source>
</evidence>
<dbReference type="InterPro" id="IPR014284">
    <property type="entry name" value="RNA_pol_sigma-70_dom"/>
</dbReference>